<evidence type="ECO:0000259" key="6">
    <source>
        <dbReference type="Pfam" id="PF01103"/>
    </source>
</evidence>
<dbReference type="Proteomes" id="UP000677244">
    <property type="component" value="Unassembled WGS sequence"/>
</dbReference>
<dbReference type="EMBL" id="JAGHKO010000001">
    <property type="protein sequence ID" value="MBO9199288.1"/>
    <property type="molecule type" value="Genomic_DNA"/>
</dbReference>
<sequence>MKIVSYIYLLLLVLCLVLLGACSSTKVVPAGDALYTGAKIDIRDSLLTRKKKKALSSQLLALTRPKPNQKVLGIPFKLNIYNAFRAKKGLGKWIREKMGQPPVLLSNVNLNKNVQVLQNYLVNKGYFNARVRGDSTIKGKKASATYSVRADGQYIIQKVEFRGDSSTLQQAIRGTMPKTLLKKDKPFDLEVITTERLRIDNYLKENGFYFFSPENLLIKADTTIGHNKVDLFMTVKPDIPDNAQKVYRINDVYIFTGYNLDAAQMDTSRAGATLYKGYYVVDRRKFYKPKLFQQAMAFDSGDVYNRTDHNASISRLVSMDIFKFVKNRFEVVPNVDSPLLNTYYYLTRQPKKSLRAELNGYTKSNNLTGSNITLGWRNRNAFRGGEILAVKASAGFEVQYSGQFKGYNTFRFGLEPSISFPRFLVPFFNFNTKGGFLPRTNIKLGYDILQRQKLYTMNSFRVSYGFTWKESIQKEHELNPIVINYVQPVSITQEYLDSAKNNTALYSAIDTQFILGSEYSYTWTNVVTYKPVNGFYLNAGIDISGNVAGLLTGANISKGDTGYVIGKQFSQFTRLVGDFRFYRKVASNSVWANRIYAGIGIPYGNSSALPYVKQFFSGGNNSLRAFRSRSVGPGTFEAPQQNGTFQEQPGDIKLEMNTELRFPLVSILQGAVFVDAGNVWLWNDDKYRPGAQFTSKFLSEIAAGTGVGIRFDLSFLVLRFDLAFPIRKPWLEPGKRWVLNQVDFGSSEWRKDNLIFNLAIGYPF</sequence>
<dbReference type="InterPro" id="IPR000184">
    <property type="entry name" value="Bac_surfAg_D15"/>
</dbReference>
<comment type="caution">
    <text evidence="8">The sequence shown here is derived from an EMBL/GenBank/DDBJ whole genome shotgun (WGS) entry which is preliminary data.</text>
</comment>
<accession>A0ABS3YN94</accession>
<feature type="domain" description="POTRA" evidence="7">
    <location>
        <begin position="154"/>
        <end position="213"/>
    </location>
</feature>
<keyword evidence="3" id="KW-0732">Signal</keyword>
<dbReference type="PROSITE" id="PS51257">
    <property type="entry name" value="PROKAR_LIPOPROTEIN"/>
    <property type="match status" value="1"/>
</dbReference>
<keyword evidence="4" id="KW-0472">Membrane</keyword>
<evidence type="ECO:0000256" key="2">
    <source>
        <dbReference type="ARBA" id="ARBA00022692"/>
    </source>
</evidence>
<protein>
    <submittedName>
        <fullName evidence="8">BamA/TamA family outer membrane protein</fullName>
    </submittedName>
</protein>
<gene>
    <name evidence="8" type="ORF">J7I42_03360</name>
</gene>
<evidence type="ECO:0000259" key="7">
    <source>
        <dbReference type="Pfam" id="PF07244"/>
    </source>
</evidence>
<keyword evidence="2" id="KW-0812">Transmembrane</keyword>
<dbReference type="Pfam" id="PF01103">
    <property type="entry name" value="Omp85"/>
    <property type="match status" value="1"/>
</dbReference>
<keyword evidence="9" id="KW-1185">Reference proteome</keyword>
<evidence type="ECO:0000256" key="5">
    <source>
        <dbReference type="ARBA" id="ARBA00023237"/>
    </source>
</evidence>
<evidence type="ECO:0000256" key="4">
    <source>
        <dbReference type="ARBA" id="ARBA00023136"/>
    </source>
</evidence>
<evidence type="ECO:0000256" key="3">
    <source>
        <dbReference type="ARBA" id="ARBA00022729"/>
    </source>
</evidence>
<name>A0ABS3YN94_9BACT</name>
<dbReference type="Pfam" id="PF07244">
    <property type="entry name" value="POTRA"/>
    <property type="match status" value="1"/>
</dbReference>
<dbReference type="Gene3D" id="2.40.160.50">
    <property type="entry name" value="membrane protein fhac: a member of the omp85/tpsb transporter family"/>
    <property type="match status" value="1"/>
</dbReference>
<evidence type="ECO:0000256" key="1">
    <source>
        <dbReference type="ARBA" id="ARBA00004370"/>
    </source>
</evidence>
<comment type="subcellular location">
    <subcellularLocation>
        <location evidence="1">Membrane</location>
    </subcellularLocation>
</comment>
<reference evidence="8 9" key="1">
    <citation type="submission" date="2021-03" db="EMBL/GenBank/DDBJ databases">
        <title>Assistant Professor.</title>
        <authorList>
            <person name="Huq M.A."/>
        </authorList>
    </citation>
    <scope>NUCLEOTIDE SEQUENCE [LARGE SCALE GENOMIC DNA]</scope>
    <source>
        <strain evidence="8 9">MAH-29</strain>
    </source>
</reference>
<dbReference type="InterPro" id="IPR010827">
    <property type="entry name" value="BamA/TamA_POTRA"/>
</dbReference>
<proteinExistence type="predicted"/>
<evidence type="ECO:0000313" key="9">
    <source>
        <dbReference type="Proteomes" id="UP000677244"/>
    </source>
</evidence>
<dbReference type="InterPro" id="IPR039910">
    <property type="entry name" value="D15-like"/>
</dbReference>
<dbReference type="PANTHER" id="PTHR12815">
    <property type="entry name" value="SORTING AND ASSEMBLY MACHINERY SAMM50 PROTEIN FAMILY MEMBER"/>
    <property type="match status" value="1"/>
</dbReference>
<feature type="domain" description="Bacterial surface antigen (D15)" evidence="6">
    <location>
        <begin position="399"/>
        <end position="734"/>
    </location>
</feature>
<dbReference type="Gene3D" id="3.10.20.310">
    <property type="entry name" value="membrane protein fhac"/>
    <property type="match status" value="1"/>
</dbReference>
<dbReference type="RefSeq" id="WP_209137357.1">
    <property type="nucleotide sequence ID" value="NZ_JAGHKO010000001.1"/>
</dbReference>
<keyword evidence="5" id="KW-0998">Cell outer membrane</keyword>
<evidence type="ECO:0000313" key="8">
    <source>
        <dbReference type="EMBL" id="MBO9199288.1"/>
    </source>
</evidence>
<dbReference type="PANTHER" id="PTHR12815:SF47">
    <property type="entry name" value="TRANSLOCATION AND ASSEMBLY MODULE SUBUNIT TAMA"/>
    <property type="match status" value="1"/>
</dbReference>
<organism evidence="8 9">
    <name type="scientific">Niastella soli</name>
    <dbReference type="NCBI Taxonomy" id="2821487"/>
    <lineage>
        <taxon>Bacteria</taxon>
        <taxon>Pseudomonadati</taxon>
        <taxon>Bacteroidota</taxon>
        <taxon>Chitinophagia</taxon>
        <taxon>Chitinophagales</taxon>
        <taxon>Chitinophagaceae</taxon>
        <taxon>Niastella</taxon>
    </lineage>
</organism>